<dbReference type="AlphaFoldDB" id="A0A498I6F1"/>
<dbReference type="Proteomes" id="UP000290289">
    <property type="component" value="Chromosome 14"/>
</dbReference>
<evidence type="ECO:0000313" key="1">
    <source>
        <dbReference type="EMBL" id="RXH77081.1"/>
    </source>
</evidence>
<name>A0A498I6F1_MALDO</name>
<comment type="caution">
    <text evidence="1">The sequence shown here is derived from an EMBL/GenBank/DDBJ whole genome shotgun (WGS) entry which is preliminary data.</text>
</comment>
<keyword evidence="2" id="KW-1185">Reference proteome</keyword>
<reference evidence="1 2" key="1">
    <citation type="submission" date="2018-10" db="EMBL/GenBank/DDBJ databases">
        <title>A high-quality apple genome assembly.</title>
        <authorList>
            <person name="Hu J."/>
        </authorList>
    </citation>
    <scope>NUCLEOTIDE SEQUENCE [LARGE SCALE GENOMIC DNA]</scope>
    <source>
        <strain evidence="2">cv. HFTH1</strain>
        <tissue evidence="1">Young leaf</tissue>
    </source>
</reference>
<proteinExistence type="predicted"/>
<evidence type="ECO:0000313" key="2">
    <source>
        <dbReference type="Proteomes" id="UP000290289"/>
    </source>
</evidence>
<sequence>MLFPYLANHLPSTAQPWENDKLKAFPIFPSGVRYMPEKIKDKATFLILLQNFSKEIDLKLGVQVR</sequence>
<organism evidence="1 2">
    <name type="scientific">Malus domestica</name>
    <name type="common">Apple</name>
    <name type="synonym">Pyrus malus</name>
    <dbReference type="NCBI Taxonomy" id="3750"/>
    <lineage>
        <taxon>Eukaryota</taxon>
        <taxon>Viridiplantae</taxon>
        <taxon>Streptophyta</taxon>
        <taxon>Embryophyta</taxon>
        <taxon>Tracheophyta</taxon>
        <taxon>Spermatophyta</taxon>
        <taxon>Magnoliopsida</taxon>
        <taxon>eudicotyledons</taxon>
        <taxon>Gunneridae</taxon>
        <taxon>Pentapetalae</taxon>
        <taxon>rosids</taxon>
        <taxon>fabids</taxon>
        <taxon>Rosales</taxon>
        <taxon>Rosaceae</taxon>
        <taxon>Amygdaloideae</taxon>
        <taxon>Maleae</taxon>
        <taxon>Malus</taxon>
    </lineage>
</organism>
<gene>
    <name evidence="1" type="ORF">DVH24_019969</name>
</gene>
<accession>A0A498I6F1</accession>
<protein>
    <submittedName>
        <fullName evidence="1">Uncharacterized protein</fullName>
    </submittedName>
</protein>
<dbReference type="EMBL" id="RDQH01000340">
    <property type="protein sequence ID" value="RXH77081.1"/>
    <property type="molecule type" value="Genomic_DNA"/>
</dbReference>